<dbReference type="GO" id="GO:0016740">
    <property type="term" value="F:transferase activity"/>
    <property type="evidence" value="ECO:0007669"/>
    <property type="project" value="UniProtKB-KW"/>
</dbReference>
<protein>
    <submittedName>
        <fullName evidence="1">Acetyltransferase</fullName>
    </submittedName>
</protein>
<dbReference type="Gene3D" id="3.40.50.1820">
    <property type="entry name" value="alpha/beta hydrolase"/>
    <property type="match status" value="1"/>
</dbReference>
<gene>
    <name evidence="1" type="ORF">DCS45_07535</name>
</gene>
<evidence type="ECO:0000313" key="1">
    <source>
        <dbReference type="EMBL" id="HAR51715.1"/>
    </source>
</evidence>
<name>A0A348WB03_9RHOB</name>
<accession>A0A348WB03</accession>
<dbReference type="AlphaFoldDB" id="A0A348WB03"/>
<dbReference type="EMBL" id="DMVW01000078">
    <property type="protein sequence ID" value="HAR51715.1"/>
    <property type="molecule type" value="Genomic_DNA"/>
</dbReference>
<organism evidence="1 2">
    <name type="scientific">Roseovarius nubinhibens</name>
    <dbReference type="NCBI Taxonomy" id="314263"/>
    <lineage>
        <taxon>Bacteria</taxon>
        <taxon>Pseudomonadati</taxon>
        <taxon>Pseudomonadota</taxon>
        <taxon>Alphaproteobacteria</taxon>
        <taxon>Rhodobacterales</taxon>
        <taxon>Roseobacteraceae</taxon>
        <taxon>Roseovarius</taxon>
    </lineage>
</organism>
<proteinExistence type="predicted"/>
<dbReference type="SUPFAM" id="SSF53474">
    <property type="entry name" value="alpha/beta-Hydrolases"/>
    <property type="match status" value="1"/>
</dbReference>
<evidence type="ECO:0000313" key="2">
    <source>
        <dbReference type="Proteomes" id="UP000264719"/>
    </source>
</evidence>
<keyword evidence="1" id="KW-0808">Transferase</keyword>
<comment type="caution">
    <text evidence="1">The sequence shown here is derived from an EMBL/GenBank/DDBJ whole genome shotgun (WGS) entry which is preliminary data.</text>
</comment>
<dbReference type="Proteomes" id="UP000264719">
    <property type="component" value="Unassembled WGS sequence"/>
</dbReference>
<dbReference type="InterPro" id="IPR029058">
    <property type="entry name" value="AB_hydrolase_fold"/>
</dbReference>
<feature type="non-terminal residue" evidence="1">
    <location>
        <position position="57"/>
    </location>
</feature>
<reference evidence="1 2" key="1">
    <citation type="journal article" date="2018" name="Nat. Biotechnol.">
        <title>A standardized bacterial taxonomy based on genome phylogeny substantially revises the tree of life.</title>
        <authorList>
            <person name="Parks D.H."/>
            <person name="Chuvochina M."/>
            <person name="Waite D.W."/>
            <person name="Rinke C."/>
            <person name="Skarshewski A."/>
            <person name="Chaumeil P.A."/>
            <person name="Hugenholtz P."/>
        </authorList>
    </citation>
    <scope>NUCLEOTIDE SEQUENCE [LARGE SCALE GENOMIC DNA]</scope>
    <source>
        <strain evidence="1">UBA9169</strain>
    </source>
</reference>
<sequence>MAEEGACVVLLHGLARTENSMLVLQEALEAQGYAVIAPRYRSTSAEIDKLARQTLPG</sequence>